<dbReference type="Pfam" id="PF03107">
    <property type="entry name" value="C1_2"/>
    <property type="match status" value="3"/>
</dbReference>
<name>A0A5D2QXX4_GOSTO</name>
<keyword evidence="1" id="KW-0677">Repeat</keyword>
<dbReference type="PANTHER" id="PTHR46288:SF63">
    <property type="entry name" value="DC1 DOMAIN-CONTAINING PROTEIN"/>
    <property type="match status" value="1"/>
</dbReference>
<feature type="domain" description="DC1" evidence="2">
    <location>
        <begin position="171"/>
        <end position="221"/>
    </location>
</feature>
<evidence type="ECO:0000259" key="2">
    <source>
        <dbReference type="Pfam" id="PF03107"/>
    </source>
</evidence>
<protein>
    <recommendedName>
        <fullName evidence="2">DC1 domain-containing protein</fullName>
    </recommendedName>
</protein>
<dbReference type="Proteomes" id="UP000322667">
    <property type="component" value="Chromosome A04"/>
</dbReference>
<organism evidence="3 4">
    <name type="scientific">Gossypium tomentosum</name>
    <name type="common">Hawaiian cotton</name>
    <name type="synonym">Gossypium sandvicense</name>
    <dbReference type="NCBI Taxonomy" id="34277"/>
    <lineage>
        <taxon>Eukaryota</taxon>
        <taxon>Viridiplantae</taxon>
        <taxon>Streptophyta</taxon>
        <taxon>Embryophyta</taxon>
        <taxon>Tracheophyta</taxon>
        <taxon>Spermatophyta</taxon>
        <taxon>Magnoliopsida</taxon>
        <taxon>eudicotyledons</taxon>
        <taxon>Gunneridae</taxon>
        <taxon>Pentapetalae</taxon>
        <taxon>rosids</taxon>
        <taxon>malvids</taxon>
        <taxon>Malvales</taxon>
        <taxon>Malvaceae</taxon>
        <taxon>Malvoideae</taxon>
        <taxon>Gossypium</taxon>
    </lineage>
</organism>
<dbReference type="EMBL" id="CM017613">
    <property type="protein sequence ID" value="TYI32200.1"/>
    <property type="molecule type" value="Genomic_DNA"/>
</dbReference>
<proteinExistence type="predicted"/>
<keyword evidence="4" id="KW-1185">Reference proteome</keyword>
<feature type="domain" description="DC1" evidence="2">
    <location>
        <begin position="349"/>
        <end position="398"/>
    </location>
</feature>
<dbReference type="AlphaFoldDB" id="A0A5D2QXX4"/>
<evidence type="ECO:0000256" key="1">
    <source>
        <dbReference type="ARBA" id="ARBA00022737"/>
    </source>
</evidence>
<dbReference type="InterPro" id="IPR046349">
    <property type="entry name" value="C1-like_sf"/>
</dbReference>
<reference evidence="3 4" key="1">
    <citation type="submission" date="2019-07" db="EMBL/GenBank/DDBJ databases">
        <title>WGS assembly of Gossypium tomentosum.</title>
        <authorList>
            <person name="Chen Z.J."/>
            <person name="Sreedasyam A."/>
            <person name="Ando A."/>
            <person name="Song Q."/>
            <person name="De L."/>
            <person name="Hulse-Kemp A."/>
            <person name="Ding M."/>
            <person name="Ye W."/>
            <person name="Kirkbride R."/>
            <person name="Jenkins J."/>
            <person name="Plott C."/>
            <person name="Lovell J."/>
            <person name="Lin Y.-M."/>
            <person name="Vaughn R."/>
            <person name="Liu B."/>
            <person name="Li W."/>
            <person name="Simpson S."/>
            <person name="Scheffler B."/>
            <person name="Saski C."/>
            <person name="Grover C."/>
            <person name="Hu G."/>
            <person name="Conover J."/>
            <person name="Carlson J."/>
            <person name="Shu S."/>
            <person name="Boston L."/>
            <person name="Williams M."/>
            <person name="Peterson D."/>
            <person name="Mcgee K."/>
            <person name="Jones D."/>
            <person name="Wendel J."/>
            <person name="Stelly D."/>
            <person name="Grimwood J."/>
            <person name="Schmutz J."/>
        </authorList>
    </citation>
    <scope>NUCLEOTIDE SEQUENCE [LARGE SCALE GENOMIC DNA]</scope>
    <source>
        <strain evidence="3">7179.01</strain>
    </source>
</reference>
<gene>
    <name evidence="3" type="ORF">ES332_A04G042900v1</name>
</gene>
<dbReference type="SUPFAM" id="SSF57889">
    <property type="entry name" value="Cysteine-rich domain"/>
    <property type="match status" value="3"/>
</dbReference>
<feature type="domain" description="DC1" evidence="2">
    <location>
        <begin position="293"/>
        <end position="339"/>
    </location>
</feature>
<dbReference type="PANTHER" id="PTHR46288">
    <property type="entry name" value="PHORBOL-ESTER/DAG-TYPE DOMAIN-CONTAINING PROTEIN"/>
    <property type="match status" value="1"/>
</dbReference>
<evidence type="ECO:0000313" key="3">
    <source>
        <dbReference type="EMBL" id="TYI32200.1"/>
    </source>
</evidence>
<evidence type="ECO:0000313" key="4">
    <source>
        <dbReference type="Proteomes" id="UP000322667"/>
    </source>
</evidence>
<sequence>MEHPVAPAKEKPNSPIIIAVVIGPSSRGAVACELAKHLELHLIDEDDIIPTLQHSLPSSSSAPAPAVADSETLIDLFCELVIKIATTQVKKLDLGLIISTILPFHSLIDKLKQLADSAAARLVIVQCIEAQDATDGYQFEGVQKYTVDPKRFVAENFAAELLDKVAERNSTHLHALSLYNIYKPFTESGKSLLCKRCQEPISGPMYQCMACNEYIFHKSCAEDPNDLEVVRQSCPKNLRASKEPTEYEIRPEKQKRCETCELNNKDFSVSCRDCIFKTNMEGKFLPLIINHGSHPHPLNLIMMPTSYDYKFRCCGCGELGKSISYRCYDCNFNLHVGCVLLEPTASSSRHRHSLTLVYDSLEDTYWDNNICGFCNNERNRDHWFYYCSTCEIVAHIGCFVVD</sequence>
<accession>A0A5D2QXX4</accession>
<dbReference type="InterPro" id="IPR004146">
    <property type="entry name" value="DC1"/>
</dbReference>